<protein>
    <submittedName>
        <fullName evidence="6">Efflux RND transporter periplasmic adaptor subunit</fullName>
    </submittedName>
</protein>
<dbReference type="NCBIfam" id="TIGR01730">
    <property type="entry name" value="RND_mfp"/>
    <property type="match status" value="1"/>
</dbReference>
<sequence length="501" mass="54296">MKKYILIVLAFLAMSCNNKAEDAHAHNEDGTHAGEEMPRLSHTLWTDKTELFVEFPALIVGNSSRFAAHFTVLDKHQPVREGSVTVSLIKGDKGLRNTADTPSSPGIFSPTIQPKEAGTYQLVFELKTPEYSDKITIDNVTVYANTDDAIKALGIAEEDGSISFLKEQAWKIDFQTAPVVNGKIYDVINTSGVWTPASGSVKTLVAKSNGIVDFAVSNLTEGTEVKQGQLLINVSSQGLASNNLSTEIANARANFDQSKAEYERKKQLYESKIVPKAEFEKVESNYNIAKSNYKSLASGVSGGSKQIRSPFNGYITAINVANGDYVDQGMAMITVGTHQSRVLKTQIAPSYGLTMENAQSIWYQTSDGQWRNVATSGGSILSIAKDVDNNRPLISVFAEVNDDVDMPEGSLTPVQIAMGNATQNTMIPVNALLEDYGSYSVIVQLSGEGFERRPVKIGKRNGENVEILQGLEVGEVVVTKGAYQVKMASMSGSTPAHGHEH</sequence>
<dbReference type="InterPro" id="IPR051909">
    <property type="entry name" value="MFP_Cation_Efflux"/>
</dbReference>
<evidence type="ECO:0000256" key="4">
    <source>
        <dbReference type="SAM" id="SignalP"/>
    </source>
</evidence>
<keyword evidence="2" id="KW-0813">Transport</keyword>
<dbReference type="Gene3D" id="1.10.287.470">
    <property type="entry name" value="Helix hairpin bin"/>
    <property type="match status" value="1"/>
</dbReference>
<comment type="caution">
    <text evidence="6">The sequence shown here is derived from an EMBL/GenBank/DDBJ whole genome shotgun (WGS) entry which is preliminary data.</text>
</comment>
<organism evidence="6 7">
    <name type="scientific">Gelidibacter salicanalis</name>
    <dbReference type="NCBI Taxonomy" id="291193"/>
    <lineage>
        <taxon>Bacteria</taxon>
        <taxon>Pseudomonadati</taxon>
        <taxon>Bacteroidota</taxon>
        <taxon>Flavobacteriia</taxon>
        <taxon>Flavobacteriales</taxon>
        <taxon>Flavobacteriaceae</taxon>
        <taxon>Gelidibacter</taxon>
    </lineage>
</organism>
<dbReference type="Proteomes" id="UP000321734">
    <property type="component" value="Unassembled WGS sequence"/>
</dbReference>
<feature type="signal peptide" evidence="4">
    <location>
        <begin position="1"/>
        <end position="20"/>
    </location>
</feature>
<dbReference type="OrthoDB" id="9809068at2"/>
<dbReference type="InterPro" id="IPR058649">
    <property type="entry name" value="CzcB_C"/>
</dbReference>
<evidence type="ECO:0000313" key="7">
    <source>
        <dbReference type="Proteomes" id="UP000321734"/>
    </source>
</evidence>
<dbReference type="RefSeq" id="WP_146893793.1">
    <property type="nucleotide sequence ID" value="NZ_VORX01000007.1"/>
</dbReference>
<proteinExistence type="inferred from homology"/>
<gene>
    <name evidence="6" type="ORF">ES711_13275</name>
</gene>
<reference evidence="6 7" key="1">
    <citation type="submission" date="2019-08" db="EMBL/GenBank/DDBJ databases">
        <title>Genome sequence of Gelidibacter salicanalis IC162T.</title>
        <authorList>
            <person name="Bowman J.P."/>
        </authorList>
    </citation>
    <scope>NUCLEOTIDE SEQUENCE [LARGE SCALE GENOMIC DNA]</scope>
    <source>
        <strain evidence="6 7">IC162</strain>
    </source>
</reference>
<dbReference type="GO" id="GO:0060003">
    <property type="term" value="P:copper ion export"/>
    <property type="evidence" value="ECO:0007669"/>
    <property type="project" value="TreeGrafter"/>
</dbReference>
<dbReference type="Pfam" id="PF25975">
    <property type="entry name" value="CzcB_C"/>
    <property type="match status" value="1"/>
</dbReference>
<dbReference type="AlphaFoldDB" id="A0A5C7AL08"/>
<feature type="chain" id="PRO_5022905633" evidence="4">
    <location>
        <begin position="21"/>
        <end position="501"/>
    </location>
</feature>
<evidence type="ECO:0000256" key="2">
    <source>
        <dbReference type="ARBA" id="ARBA00022448"/>
    </source>
</evidence>
<accession>A0A5C7AL08</accession>
<evidence type="ECO:0000256" key="1">
    <source>
        <dbReference type="ARBA" id="ARBA00009477"/>
    </source>
</evidence>
<dbReference type="GO" id="GO:0022857">
    <property type="term" value="F:transmembrane transporter activity"/>
    <property type="evidence" value="ECO:0007669"/>
    <property type="project" value="InterPro"/>
</dbReference>
<feature type="coiled-coil region" evidence="3">
    <location>
        <begin position="241"/>
        <end position="268"/>
    </location>
</feature>
<dbReference type="SUPFAM" id="SSF111369">
    <property type="entry name" value="HlyD-like secretion proteins"/>
    <property type="match status" value="1"/>
</dbReference>
<dbReference type="GO" id="GO:0030313">
    <property type="term" value="C:cell envelope"/>
    <property type="evidence" value="ECO:0007669"/>
    <property type="project" value="TreeGrafter"/>
</dbReference>
<dbReference type="PROSITE" id="PS51257">
    <property type="entry name" value="PROKAR_LIPOPROTEIN"/>
    <property type="match status" value="1"/>
</dbReference>
<dbReference type="GO" id="GO:0015679">
    <property type="term" value="P:plasma membrane copper ion transport"/>
    <property type="evidence" value="ECO:0007669"/>
    <property type="project" value="TreeGrafter"/>
</dbReference>
<keyword evidence="4" id="KW-0732">Signal</keyword>
<dbReference type="Gene3D" id="2.40.50.100">
    <property type="match status" value="1"/>
</dbReference>
<dbReference type="PANTHER" id="PTHR30097:SF4">
    <property type="entry name" value="SLR6042 PROTEIN"/>
    <property type="match status" value="1"/>
</dbReference>
<feature type="domain" description="CzcB-like C-terminal circularly permuted SH3-like" evidence="5">
    <location>
        <begin position="446"/>
        <end position="486"/>
    </location>
</feature>
<dbReference type="Gene3D" id="2.40.420.20">
    <property type="match status" value="1"/>
</dbReference>
<dbReference type="EMBL" id="VORX01000007">
    <property type="protein sequence ID" value="TXE06482.1"/>
    <property type="molecule type" value="Genomic_DNA"/>
</dbReference>
<keyword evidence="3" id="KW-0175">Coiled coil</keyword>
<comment type="similarity">
    <text evidence="1">Belongs to the membrane fusion protein (MFP) (TC 8.A.1) family.</text>
</comment>
<name>A0A5C7AL08_9FLAO</name>
<dbReference type="PANTHER" id="PTHR30097">
    <property type="entry name" value="CATION EFFLUX SYSTEM PROTEIN CUSB"/>
    <property type="match status" value="1"/>
</dbReference>
<evidence type="ECO:0000259" key="5">
    <source>
        <dbReference type="Pfam" id="PF25975"/>
    </source>
</evidence>
<evidence type="ECO:0000313" key="6">
    <source>
        <dbReference type="EMBL" id="TXE06482.1"/>
    </source>
</evidence>
<dbReference type="GO" id="GO:0016020">
    <property type="term" value="C:membrane"/>
    <property type="evidence" value="ECO:0007669"/>
    <property type="project" value="InterPro"/>
</dbReference>
<dbReference type="InterPro" id="IPR006143">
    <property type="entry name" value="RND_pump_MFP"/>
</dbReference>
<evidence type="ECO:0000256" key="3">
    <source>
        <dbReference type="SAM" id="Coils"/>
    </source>
</evidence>
<keyword evidence="7" id="KW-1185">Reference proteome</keyword>